<protein>
    <recommendedName>
        <fullName evidence="3">SurA N-terminal domain-containing protein</fullName>
    </recommendedName>
</protein>
<name>A0A1C6RQ89_9ACTN</name>
<organism evidence="1 2">
    <name type="scientific">Micromonospora rhizosphaerae</name>
    <dbReference type="NCBI Taxonomy" id="568872"/>
    <lineage>
        <taxon>Bacteria</taxon>
        <taxon>Bacillati</taxon>
        <taxon>Actinomycetota</taxon>
        <taxon>Actinomycetes</taxon>
        <taxon>Micromonosporales</taxon>
        <taxon>Micromonosporaceae</taxon>
        <taxon>Micromonospora</taxon>
    </lineage>
</organism>
<evidence type="ECO:0000313" key="2">
    <source>
        <dbReference type="Proteomes" id="UP000199413"/>
    </source>
</evidence>
<proteinExistence type="predicted"/>
<keyword evidence="2" id="KW-1185">Reference proteome</keyword>
<evidence type="ECO:0008006" key="3">
    <source>
        <dbReference type="Google" id="ProtNLM"/>
    </source>
</evidence>
<gene>
    <name evidence="1" type="ORF">GA0070624_1707</name>
</gene>
<accession>A0A1C6RQ89</accession>
<reference evidence="2" key="1">
    <citation type="submission" date="2016-06" db="EMBL/GenBank/DDBJ databases">
        <authorList>
            <person name="Varghese N."/>
            <person name="Submissions Spin"/>
        </authorList>
    </citation>
    <scope>NUCLEOTIDE SEQUENCE [LARGE SCALE GENOMIC DNA]</scope>
    <source>
        <strain evidence="2">DSM 45431</strain>
    </source>
</reference>
<dbReference type="STRING" id="568872.GA0070624_1707"/>
<sequence>MKLLSRHAGAAGNNFMIIGAGRLASAWGGAAWWAAPQAATGRERVAGMRARRLIAAASVAALAVLSLAACGRSAPNVAAYVGDTTYSVDRVDAIHDEAQATYADSVRTQAQQRGLTPSPDQLRLNVDRQDILNLLVGIDLGKRIAAEKQVQVQDQLSAEQLGRELGVPNTEYAKLAAEWYDIYLALQAGLPPAELTDDSRGKLYDALVKAGVAPAGWSAEEQAKQFEQAAFTRQVSAVSAALQDEVKKLDVTVNPRFPALEIPALLQTQNGFRQYDLPYVEGNRQVTDISTPEPVATEPTGPAAS</sequence>
<dbReference type="Proteomes" id="UP000199413">
    <property type="component" value="Unassembled WGS sequence"/>
</dbReference>
<dbReference type="AlphaFoldDB" id="A0A1C6RQ89"/>
<evidence type="ECO:0000313" key="1">
    <source>
        <dbReference type="EMBL" id="SCL19214.1"/>
    </source>
</evidence>
<dbReference type="EMBL" id="FMHV01000002">
    <property type="protein sequence ID" value="SCL19214.1"/>
    <property type="molecule type" value="Genomic_DNA"/>
</dbReference>